<dbReference type="InterPro" id="IPR056002">
    <property type="entry name" value="DUF7580"/>
</dbReference>
<reference evidence="3 4" key="1">
    <citation type="submission" date="2019-06" db="EMBL/GenBank/DDBJ databases">
        <authorList>
            <person name="Palmer J.M."/>
        </authorList>
    </citation>
    <scope>NUCLEOTIDE SEQUENCE [LARGE SCALE GENOMIC DNA]</scope>
    <source>
        <strain evidence="3 4">TWF788</strain>
    </source>
</reference>
<comment type="caution">
    <text evidence="3">The sequence shown here is derived from an EMBL/GenBank/DDBJ whole genome shotgun (WGS) entry which is preliminary data.</text>
</comment>
<proteinExistence type="predicted"/>
<feature type="region of interest" description="Disordered" evidence="1">
    <location>
        <begin position="92"/>
        <end position="140"/>
    </location>
</feature>
<sequence length="140" mass="15930">MSFDDGQSWSAPNENENLRSTWIKLCNYVEVARDDCIEGFYLDAVTKALHLYKDLNEIGGSRKAGEDIDTKLRDLIYRDIVRPLELEVEPEVRKRRGPAAAEKMSNIEKFSNSDYPGRQLGIQQDGTHCGEDLDTNEESC</sequence>
<evidence type="ECO:0000313" key="3">
    <source>
        <dbReference type="EMBL" id="KAF3175057.1"/>
    </source>
</evidence>
<dbReference type="Proteomes" id="UP000479691">
    <property type="component" value="Unassembled WGS sequence"/>
</dbReference>
<dbReference type="EMBL" id="JAABOE010000053">
    <property type="protein sequence ID" value="KAF3175057.1"/>
    <property type="molecule type" value="Genomic_DNA"/>
</dbReference>
<feature type="domain" description="DUF7580" evidence="2">
    <location>
        <begin position="6"/>
        <end position="90"/>
    </location>
</feature>
<gene>
    <name evidence="3" type="ORF">TWF788_008529</name>
</gene>
<name>A0A7C8KG13_ORBOL</name>
<evidence type="ECO:0000313" key="4">
    <source>
        <dbReference type="Proteomes" id="UP000479691"/>
    </source>
</evidence>
<evidence type="ECO:0000259" key="2">
    <source>
        <dbReference type="Pfam" id="PF24476"/>
    </source>
</evidence>
<accession>A0A7C8KG13</accession>
<evidence type="ECO:0000256" key="1">
    <source>
        <dbReference type="SAM" id="MobiDB-lite"/>
    </source>
</evidence>
<organism evidence="3 4">
    <name type="scientific">Orbilia oligospora</name>
    <name type="common">Nematode-trapping fungus</name>
    <name type="synonym">Arthrobotrys oligospora</name>
    <dbReference type="NCBI Taxonomy" id="2813651"/>
    <lineage>
        <taxon>Eukaryota</taxon>
        <taxon>Fungi</taxon>
        <taxon>Dikarya</taxon>
        <taxon>Ascomycota</taxon>
        <taxon>Pezizomycotina</taxon>
        <taxon>Orbiliomycetes</taxon>
        <taxon>Orbiliales</taxon>
        <taxon>Orbiliaceae</taxon>
        <taxon>Orbilia</taxon>
    </lineage>
</organism>
<dbReference type="Pfam" id="PF24476">
    <property type="entry name" value="DUF7580"/>
    <property type="match status" value="1"/>
</dbReference>
<dbReference type="AlphaFoldDB" id="A0A7C8KG13"/>
<protein>
    <recommendedName>
        <fullName evidence="2">DUF7580 domain-containing protein</fullName>
    </recommendedName>
</protein>